<keyword evidence="6" id="KW-0812">Transmembrane</keyword>
<dbReference type="CDD" id="cd06530">
    <property type="entry name" value="S26_SPase_I"/>
    <property type="match status" value="1"/>
</dbReference>
<comment type="similarity">
    <text evidence="3 6">Belongs to the peptidase S26 family.</text>
</comment>
<evidence type="ECO:0000256" key="3">
    <source>
        <dbReference type="ARBA" id="ARBA00009370"/>
    </source>
</evidence>
<accession>A0ABW5PV16</accession>
<dbReference type="GO" id="GO:0009003">
    <property type="term" value="F:signal peptidase activity"/>
    <property type="evidence" value="ECO:0007669"/>
    <property type="project" value="UniProtKB-EC"/>
</dbReference>
<dbReference type="InterPro" id="IPR000223">
    <property type="entry name" value="Pept_S26A_signal_pept_1"/>
</dbReference>
<organism evidence="8 9">
    <name type="scientific">Terrilactibacillus laevilacticus</name>
    <dbReference type="NCBI Taxonomy" id="1380157"/>
    <lineage>
        <taxon>Bacteria</taxon>
        <taxon>Bacillati</taxon>
        <taxon>Bacillota</taxon>
        <taxon>Bacilli</taxon>
        <taxon>Bacillales</taxon>
        <taxon>Bacillaceae</taxon>
        <taxon>Terrilactibacillus</taxon>
    </lineage>
</organism>
<dbReference type="InterPro" id="IPR019758">
    <property type="entry name" value="Pept_S26A_signal_pept_1_CS"/>
</dbReference>
<comment type="subcellular location">
    <subcellularLocation>
        <location evidence="2">Cell membrane</location>
        <topology evidence="2">Single-pass type II membrane protein</topology>
    </subcellularLocation>
    <subcellularLocation>
        <location evidence="6">Membrane</location>
        <topology evidence="6">Single-pass type II membrane protein</topology>
    </subcellularLocation>
</comment>
<dbReference type="PRINTS" id="PR00727">
    <property type="entry name" value="LEADERPTASE"/>
</dbReference>
<dbReference type="EMBL" id="JBHUMR010000017">
    <property type="protein sequence ID" value="MFD2618507.1"/>
    <property type="molecule type" value="Genomic_DNA"/>
</dbReference>
<evidence type="ECO:0000256" key="2">
    <source>
        <dbReference type="ARBA" id="ARBA00004401"/>
    </source>
</evidence>
<dbReference type="Gene3D" id="2.10.109.10">
    <property type="entry name" value="Umud Fragment, subunit A"/>
    <property type="match status" value="1"/>
</dbReference>
<proteinExistence type="inferred from homology"/>
<protein>
    <recommendedName>
        <fullName evidence="4 6">Signal peptidase I</fullName>
        <ecNumber evidence="4 6">3.4.21.89</ecNumber>
    </recommendedName>
</protein>
<evidence type="ECO:0000256" key="5">
    <source>
        <dbReference type="ARBA" id="ARBA00022801"/>
    </source>
</evidence>
<comment type="caution">
    <text evidence="8">The sequence shown here is derived from an EMBL/GenBank/DDBJ whole genome shotgun (WGS) entry which is preliminary data.</text>
</comment>
<dbReference type="InterPro" id="IPR019533">
    <property type="entry name" value="Peptidase_S26"/>
</dbReference>
<keyword evidence="6" id="KW-0645">Protease</keyword>
<dbReference type="PROSITE" id="PS00760">
    <property type="entry name" value="SPASE_I_2"/>
    <property type="match status" value="1"/>
</dbReference>
<keyword evidence="9" id="KW-1185">Reference proteome</keyword>
<dbReference type="InterPro" id="IPR036286">
    <property type="entry name" value="LexA/Signal_pep-like_sf"/>
</dbReference>
<evidence type="ECO:0000256" key="1">
    <source>
        <dbReference type="ARBA" id="ARBA00000677"/>
    </source>
</evidence>
<keyword evidence="6" id="KW-0472">Membrane</keyword>
<dbReference type="RefSeq" id="WP_141191563.1">
    <property type="nucleotide sequence ID" value="NZ_JBHUMR010000017.1"/>
</dbReference>
<feature type="transmembrane region" description="Helical" evidence="6">
    <location>
        <begin position="12"/>
        <end position="35"/>
    </location>
</feature>
<dbReference type="EC" id="3.4.21.89" evidence="4 6"/>
<dbReference type="Proteomes" id="UP001597458">
    <property type="component" value="Unassembled WGS sequence"/>
</dbReference>
<feature type="domain" description="Peptidase S26" evidence="7">
    <location>
        <begin position="9"/>
        <end position="170"/>
    </location>
</feature>
<keyword evidence="6" id="KW-1133">Transmembrane helix</keyword>
<reference evidence="9" key="1">
    <citation type="journal article" date="2019" name="Int. J. Syst. Evol. Microbiol.">
        <title>The Global Catalogue of Microorganisms (GCM) 10K type strain sequencing project: providing services to taxonomists for standard genome sequencing and annotation.</title>
        <authorList>
            <consortium name="The Broad Institute Genomics Platform"/>
            <consortium name="The Broad Institute Genome Sequencing Center for Infectious Disease"/>
            <person name="Wu L."/>
            <person name="Ma J."/>
        </authorList>
    </citation>
    <scope>NUCLEOTIDE SEQUENCE [LARGE SCALE GENOMIC DNA]</scope>
    <source>
        <strain evidence="9">TISTR 2241</strain>
    </source>
</reference>
<evidence type="ECO:0000313" key="8">
    <source>
        <dbReference type="EMBL" id="MFD2618507.1"/>
    </source>
</evidence>
<keyword evidence="5 6" id="KW-0378">Hydrolase</keyword>
<evidence type="ECO:0000256" key="6">
    <source>
        <dbReference type="RuleBase" id="RU362042"/>
    </source>
</evidence>
<evidence type="ECO:0000256" key="4">
    <source>
        <dbReference type="ARBA" id="ARBA00013208"/>
    </source>
</evidence>
<gene>
    <name evidence="8" type="primary">lepB</name>
    <name evidence="8" type="ORF">ACFSTF_14485</name>
</gene>
<dbReference type="Pfam" id="PF10502">
    <property type="entry name" value="Peptidase_S26"/>
    <property type="match status" value="1"/>
</dbReference>
<sequence length="183" mass="21157">MKKSRKEAFEWIKALGIAVIIAVLVRSFIFTNYVVEGKSMMPNLQDGNRLIVNKIDYEISKPKRFDIVIFHATKTEDYVKRVIGLPGDKIAYRHDVLYINGKAMKEPYLNQYKKDIQGDLTYDFPNNGTITVPKNTIWVMGDNRQNSIDSRVFGPVKLNKVVGKVNVRYWPMSKFSFMTNPDK</sequence>
<comment type="catalytic activity">
    <reaction evidence="1 6">
        <text>Cleavage of hydrophobic, N-terminal signal or leader sequences from secreted and periplasmic proteins.</text>
        <dbReference type="EC" id="3.4.21.89"/>
    </reaction>
</comment>
<evidence type="ECO:0000313" key="9">
    <source>
        <dbReference type="Proteomes" id="UP001597458"/>
    </source>
</evidence>
<dbReference type="NCBIfam" id="TIGR02227">
    <property type="entry name" value="sigpep_I_bact"/>
    <property type="match status" value="1"/>
</dbReference>
<evidence type="ECO:0000259" key="7">
    <source>
        <dbReference type="Pfam" id="PF10502"/>
    </source>
</evidence>
<dbReference type="PROSITE" id="PS00761">
    <property type="entry name" value="SPASE_I_3"/>
    <property type="match status" value="1"/>
</dbReference>
<dbReference type="PANTHER" id="PTHR43390">
    <property type="entry name" value="SIGNAL PEPTIDASE I"/>
    <property type="match status" value="1"/>
</dbReference>
<name>A0ABW5PV16_9BACI</name>
<dbReference type="InterPro" id="IPR019757">
    <property type="entry name" value="Pept_S26A_signal_pept_1_Lys-AS"/>
</dbReference>
<dbReference type="PANTHER" id="PTHR43390:SF1">
    <property type="entry name" value="CHLOROPLAST PROCESSING PEPTIDASE"/>
    <property type="match status" value="1"/>
</dbReference>
<dbReference type="SUPFAM" id="SSF51306">
    <property type="entry name" value="LexA/Signal peptidase"/>
    <property type="match status" value="1"/>
</dbReference>